<evidence type="ECO:0000256" key="17">
    <source>
        <dbReference type="ARBA" id="ARBA00032888"/>
    </source>
</evidence>
<evidence type="ECO:0000256" key="11">
    <source>
        <dbReference type="ARBA" id="ARBA00022801"/>
    </source>
</evidence>
<evidence type="ECO:0000256" key="12">
    <source>
        <dbReference type="ARBA" id="ARBA00022989"/>
    </source>
</evidence>
<dbReference type="EC" id="3.6.1.26" evidence="6"/>
<evidence type="ECO:0000256" key="6">
    <source>
        <dbReference type="ARBA" id="ARBA00012375"/>
    </source>
</evidence>
<dbReference type="GO" id="GO:0005886">
    <property type="term" value="C:plasma membrane"/>
    <property type="evidence" value="ECO:0007669"/>
    <property type="project" value="UniProtKB-SubCell"/>
</dbReference>
<name>A0A327M6Q1_9PROT</name>
<evidence type="ECO:0000256" key="16">
    <source>
        <dbReference type="ARBA" id="ARBA00023264"/>
    </source>
</evidence>
<keyword evidence="15" id="KW-0594">Phospholipid biosynthesis</keyword>
<evidence type="ECO:0000256" key="5">
    <source>
        <dbReference type="ARBA" id="ARBA00006435"/>
    </source>
</evidence>
<feature type="chain" id="PRO_5016248844" description="CDP-diacylglycerol pyrophosphatase" evidence="19">
    <location>
        <begin position="27"/>
        <end position="263"/>
    </location>
</feature>
<keyword evidence="19" id="KW-0732">Signal</keyword>
<gene>
    <name evidence="20" type="ORF">DOO78_15920</name>
</gene>
<dbReference type="EMBL" id="QLIX01000012">
    <property type="protein sequence ID" value="RAI57972.1"/>
    <property type="molecule type" value="Genomic_DNA"/>
</dbReference>
<keyword evidence="16" id="KW-1208">Phospholipid metabolism</keyword>
<reference evidence="21" key="1">
    <citation type="submission" date="2018-06" db="EMBL/GenBank/DDBJ databases">
        <authorList>
            <person name="Khan S.A."/>
        </authorList>
    </citation>
    <scope>NUCLEOTIDE SEQUENCE [LARGE SCALE GENOMIC DNA]</scope>
    <source>
        <strain evidence="21">DB-1506</strain>
    </source>
</reference>
<comment type="caution">
    <text evidence="20">The sequence shown here is derived from an EMBL/GenBank/DDBJ whole genome shotgun (WGS) entry which is preliminary data.</text>
</comment>
<evidence type="ECO:0000256" key="4">
    <source>
        <dbReference type="ARBA" id="ARBA00005189"/>
    </source>
</evidence>
<evidence type="ECO:0000256" key="2">
    <source>
        <dbReference type="ARBA" id="ARBA00004162"/>
    </source>
</evidence>
<dbReference type="InterPro" id="IPR003763">
    <property type="entry name" value="CDP-diacylglyc_Pase"/>
</dbReference>
<dbReference type="InterPro" id="IPR036265">
    <property type="entry name" value="HIT-like_sf"/>
</dbReference>
<evidence type="ECO:0000256" key="15">
    <source>
        <dbReference type="ARBA" id="ARBA00023209"/>
    </source>
</evidence>
<evidence type="ECO:0000256" key="7">
    <source>
        <dbReference type="ARBA" id="ARBA00019608"/>
    </source>
</evidence>
<evidence type="ECO:0000256" key="10">
    <source>
        <dbReference type="ARBA" id="ARBA00022692"/>
    </source>
</evidence>
<dbReference type="OrthoDB" id="481399at2"/>
<keyword evidence="13" id="KW-0443">Lipid metabolism</keyword>
<comment type="catalytic activity">
    <reaction evidence="1">
        <text>a CDP-1,2-diacyl-sn-glycerol + H2O = a 1,2-diacyl-sn-glycero-3-phosphate + CMP + 2 H(+)</text>
        <dbReference type="Rhea" id="RHEA:15221"/>
        <dbReference type="ChEBI" id="CHEBI:15377"/>
        <dbReference type="ChEBI" id="CHEBI:15378"/>
        <dbReference type="ChEBI" id="CHEBI:58332"/>
        <dbReference type="ChEBI" id="CHEBI:58608"/>
        <dbReference type="ChEBI" id="CHEBI:60377"/>
        <dbReference type="EC" id="3.6.1.26"/>
    </reaction>
</comment>
<dbReference type="Proteomes" id="UP000249065">
    <property type="component" value="Unassembled WGS sequence"/>
</dbReference>
<evidence type="ECO:0000256" key="3">
    <source>
        <dbReference type="ARBA" id="ARBA00004927"/>
    </source>
</evidence>
<evidence type="ECO:0000256" key="13">
    <source>
        <dbReference type="ARBA" id="ARBA00023098"/>
    </source>
</evidence>
<keyword evidence="11 20" id="KW-0378">Hydrolase</keyword>
<proteinExistence type="inferred from homology"/>
<keyword evidence="14" id="KW-0472">Membrane</keyword>
<comment type="subcellular location">
    <subcellularLocation>
        <location evidence="2">Cell membrane</location>
        <topology evidence="2">Single-pass membrane protein</topology>
    </subcellularLocation>
</comment>
<keyword evidence="9" id="KW-0444">Lipid biosynthesis</keyword>
<comment type="pathway">
    <text evidence="4">Lipid metabolism.</text>
</comment>
<evidence type="ECO:0000256" key="18">
    <source>
        <dbReference type="ARBA" id="ARBA00032892"/>
    </source>
</evidence>
<keyword evidence="21" id="KW-1185">Reference proteome</keyword>
<sequence length="263" mass="28687">MRELPGRARRGWTLPGAFAGALLALAASARTADRDVLWTIVHDRCVPNQQRQQDPAPCDLVALGQGVERGHAVLKDIRGATQFLLIPTRRISGIESPELLEPDAPNYFAAAWDARRFVEARAGRALPRESLSLAINSSLARSQDELHIHVDCVRADIRDRLREQAAALTEHWAPLAVPLAGQHYLAMRLRGESLAPRDPFRLLADGVPDARQEMGRYTLVVIGTGRSDAEAGFVLLAARAEPGTGHDGWGEALQDHACALARD</sequence>
<dbReference type="UniPathway" id="UPA00609">
    <property type="reaction ID" value="UER00664"/>
</dbReference>
<evidence type="ECO:0000313" key="21">
    <source>
        <dbReference type="Proteomes" id="UP000249065"/>
    </source>
</evidence>
<dbReference type="NCBIfam" id="NF003986">
    <property type="entry name" value="PRK05471.1-5"/>
    <property type="match status" value="1"/>
</dbReference>
<dbReference type="AlphaFoldDB" id="A0A327M6Q1"/>
<evidence type="ECO:0000256" key="1">
    <source>
        <dbReference type="ARBA" id="ARBA00001007"/>
    </source>
</evidence>
<protein>
    <recommendedName>
        <fullName evidence="7">CDP-diacylglycerol pyrophosphatase</fullName>
        <ecNumber evidence="6">3.6.1.26</ecNumber>
    </recommendedName>
    <alternativeName>
        <fullName evidence="17">CDP-diacylglycerol phosphatidylhydrolase</fullName>
    </alternativeName>
    <alternativeName>
        <fullName evidence="18">CDP-diglyceride hydrolase</fullName>
    </alternativeName>
</protein>
<keyword evidence="8" id="KW-1003">Cell membrane</keyword>
<evidence type="ECO:0000313" key="20">
    <source>
        <dbReference type="EMBL" id="RAI57972.1"/>
    </source>
</evidence>
<dbReference type="GO" id="GO:0008654">
    <property type="term" value="P:phospholipid biosynthetic process"/>
    <property type="evidence" value="ECO:0007669"/>
    <property type="project" value="UniProtKB-KW"/>
</dbReference>
<dbReference type="RefSeq" id="WP_111470855.1">
    <property type="nucleotide sequence ID" value="NZ_QLIX01000012.1"/>
</dbReference>
<feature type="signal peptide" evidence="19">
    <location>
        <begin position="1"/>
        <end position="26"/>
    </location>
</feature>
<dbReference type="SUPFAM" id="SSF54197">
    <property type="entry name" value="HIT-like"/>
    <property type="match status" value="1"/>
</dbReference>
<evidence type="ECO:0000256" key="8">
    <source>
        <dbReference type="ARBA" id="ARBA00022475"/>
    </source>
</evidence>
<dbReference type="Pfam" id="PF02611">
    <property type="entry name" value="CDH"/>
    <property type="match status" value="1"/>
</dbReference>
<dbReference type="PIRSF" id="PIRSF001273">
    <property type="entry name" value="CDH"/>
    <property type="match status" value="1"/>
</dbReference>
<dbReference type="Gene3D" id="3.30.428.30">
    <property type="entry name" value="HIT family - CDH-like"/>
    <property type="match status" value="1"/>
</dbReference>
<dbReference type="GO" id="GO:0008715">
    <property type="term" value="F:CDP-diacylglycerol diphosphatase activity"/>
    <property type="evidence" value="ECO:0007669"/>
    <property type="project" value="UniProtKB-EC"/>
</dbReference>
<keyword evidence="10" id="KW-0812">Transmembrane</keyword>
<keyword evidence="12" id="KW-1133">Transmembrane helix</keyword>
<evidence type="ECO:0000256" key="9">
    <source>
        <dbReference type="ARBA" id="ARBA00022516"/>
    </source>
</evidence>
<comment type="similarity">
    <text evidence="5">Belongs to the Cdh family.</text>
</comment>
<evidence type="ECO:0000256" key="14">
    <source>
        <dbReference type="ARBA" id="ARBA00023136"/>
    </source>
</evidence>
<organism evidence="20 21">
    <name type="scientific">Roseicella frigidaeris</name>
    <dbReference type="NCBI Taxonomy" id="2230885"/>
    <lineage>
        <taxon>Bacteria</taxon>
        <taxon>Pseudomonadati</taxon>
        <taxon>Pseudomonadota</taxon>
        <taxon>Alphaproteobacteria</taxon>
        <taxon>Acetobacterales</taxon>
        <taxon>Roseomonadaceae</taxon>
        <taxon>Roseicella</taxon>
    </lineage>
</organism>
<accession>A0A327M6Q1</accession>
<dbReference type="GO" id="GO:0046342">
    <property type="term" value="P:CDP-diacylglycerol catabolic process"/>
    <property type="evidence" value="ECO:0007669"/>
    <property type="project" value="UniProtKB-UniPathway"/>
</dbReference>
<evidence type="ECO:0000256" key="19">
    <source>
        <dbReference type="SAM" id="SignalP"/>
    </source>
</evidence>
<comment type="pathway">
    <text evidence="3">Phospholipid metabolism; CDP-diacylglycerol degradation; phosphatidate from CDP-diacylglycerol: step 1/1.</text>
</comment>